<protein>
    <submittedName>
        <fullName evidence="2">Autotransporter outer membrane beta-barrel domain-containing protein</fullName>
    </submittedName>
</protein>
<dbReference type="EMBL" id="VYXQ01000008">
    <property type="protein sequence ID" value="KAA9368389.1"/>
    <property type="molecule type" value="Genomic_DNA"/>
</dbReference>
<dbReference type="Pfam" id="PF03797">
    <property type="entry name" value="Autotransporter"/>
    <property type="match status" value="1"/>
</dbReference>
<feature type="domain" description="Autotransporter" evidence="1">
    <location>
        <begin position="1"/>
        <end position="191"/>
    </location>
</feature>
<name>A0A5N1JYQ9_9HYPH</name>
<sequence>NNGFYLDAQAQANWYGSDLDVDAVNRGLARDNKGFGYALSLEAGQRLTLDANWSLTPQAQLMWSSVDFDSFTDSYGARISSHEGDNLNARLGLASNYQNSFIGADGRKVDTAVYGIANLYQSLIGENRINYAGTRMASDDDKTWAGIGMGGRYAWADNKYALYGEGSVNTSLNHFADSYNLKGNLGFKVNW</sequence>
<evidence type="ECO:0000313" key="3">
    <source>
        <dbReference type="Proteomes" id="UP000327108"/>
    </source>
</evidence>
<evidence type="ECO:0000313" key="2">
    <source>
        <dbReference type="EMBL" id="KAA9368389.1"/>
    </source>
</evidence>
<dbReference type="InterPro" id="IPR036709">
    <property type="entry name" value="Autotransporte_beta_dom_sf"/>
</dbReference>
<dbReference type="InterPro" id="IPR006315">
    <property type="entry name" value="OM_autotransptr_brl_dom"/>
</dbReference>
<accession>A0A5N1JYQ9</accession>
<dbReference type="AlphaFoldDB" id="A0A5N1JYQ9"/>
<dbReference type="SUPFAM" id="SSF103515">
    <property type="entry name" value="Autotransporter"/>
    <property type="match status" value="1"/>
</dbReference>
<gene>
    <name evidence="2" type="ORF">F3W84_10930</name>
</gene>
<dbReference type="InterPro" id="IPR005546">
    <property type="entry name" value="Autotransporte_beta"/>
</dbReference>
<dbReference type="PANTHER" id="PTHR35037">
    <property type="entry name" value="C-TERMINAL REGION OF AIDA-LIKE PROTEIN"/>
    <property type="match status" value="1"/>
</dbReference>
<dbReference type="Proteomes" id="UP000327108">
    <property type="component" value="Unassembled WGS sequence"/>
</dbReference>
<dbReference type="InterPro" id="IPR051551">
    <property type="entry name" value="Autotransporter_adhesion"/>
</dbReference>
<dbReference type="PANTHER" id="PTHR35037:SF3">
    <property type="entry name" value="C-TERMINAL REGION OF AIDA-LIKE PROTEIN"/>
    <property type="match status" value="1"/>
</dbReference>
<feature type="non-terminal residue" evidence="2">
    <location>
        <position position="1"/>
    </location>
</feature>
<keyword evidence="3" id="KW-1185">Reference proteome</keyword>
<reference evidence="2 3" key="1">
    <citation type="submission" date="2019-09" db="EMBL/GenBank/DDBJ databases">
        <title>Biological control of the noxious weed angled onion (Allium triquetrum) thwarted by endophytic bacteria in Victoria, Australia.</title>
        <authorList>
            <person name="Tehranchian P."/>
            <person name="Adair R.J."/>
            <person name="Van T.H."/>
            <person name="Morrison P.D."/>
            <person name="Williams H."/>
            <person name="Lawrie A.C."/>
        </authorList>
    </citation>
    <scope>NUCLEOTIDE SEQUENCE [LARGE SCALE GENOMIC DNA]</scope>
    <source>
        <strain evidence="2 3">RPTAtOch1</strain>
    </source>
</reference>
<dbReference type="GO" id="GO:0019867">
    <property type="term" value="C:outer membrane"/>
    <property type="evidence" value="ECO:0007669"/>
    <property type="project" value="InterPro"/>
</dbReference>
<evidence type="ECO:0000259" key="1">
    <source>
        <dbReference type="PROSITE" id="PS51208"/>
    </source>
</evidence>
<dbReference type="Gene3D" id="2.40.128.130">
    <property type="entry name" value="Autotransporter beta-domain"/>
    <property type="match status" value="1"/>
</dbReference>
<organism evidence="2 3">
    <name type="scientific">Ochrobactrum quorumnocens</name>
    <dbReference type="NCBI Taxonomy" id="271865"/>
    <lineage>
        <taxon>Bacteria</taxon>
        <taxon>Pseudomonadati</taxon>
        <taxon>Pseudomonadota</taxon>
        <taxon>Alphaproteobacteria</taxon>
        <taxon>Hyphomicrobiales</taxon>
        <taxon>Brucellaceae</taxon>
        <taxon>Brucella/Ochrobactrum group</taxon>
        <taxon>Ochrobactrum</taxon>
    </lineage>
</organism>
<comment type="caution">
    <text evidence="2">The sequence shown here is derived from an EMBL/GenBank/DDBJ whole genome shotgun (WGS) entry which is preliminary data.</text>
</comment>
<dbReference type="PROSITE" id="PS51208">
    <property type="entry name" value="AUTOTRANSPORTER"/>
    <property type="match status" value="1"/>
</dbReference>
<dbReference type="RefSeq" id="WP_151093540.1">
    <property type="nucleotide sequence ID" value="NZ_VYXQ01000008.1"/>
</dbReference>
<dbReference type="NCBIfam" id="TIGR01414">
    <property type="entry name" value="autotrans_barl"/>
    <property type="match status" value="1"/>
</dbReference>
<proteinExistence type="predicted"/>